<dbReference type="PANTHER" id="PTHR43022:SF1">
    <property type="entry name" value="PROTEIN SMF"/>
    <property type="match status" value="1"/>
</dbReference>
<evidence type="ECO:0000259" key="3">
    <source>
        <dbReference type="Pfam" id="PF17782"/>
    </source>
</evidence>
<sequence>MQAATLHAMDEGKRQLSAAERFDWLRLIRSENVGPRTFSRLLERFGSAGEALAVLPDLARRGGARRPIRICPKSDAERELEATERVGARLLGLCEPGYPAWLAALDDGPPLLSVLGNSSILAKPMVAMVGARNASLNGRNFARRLAADLGRAGYVVTSGMARGIDTAAHQGALASGTVAVLAGGVDVVYPPENTDLWREICAAGTVVSEMPVGTQPQASYFPRRNRIISGLSLGVVVVEANARSGSLITARFAADQGREVFAVPGSPMDPRAAGPNDLIRNGATLTESVTDVTDVLGDLLRRPLAEGKRADFRASGPVEPDESELDRARSQVAEALGPAPVMVDEIIRQCQLSPSMVSWVLLEIELAGRLERHPGNRVSLLVG</sequence>
<dbReference type="Gene3D" id="3.40.50.450">
    <property type="match status" value="1"/>
</dbReference>
<dbReference type="InterPro" id="IPR003488">
    <property type="entry name" value="DprA"/>
</dbReference>
<evidence type="ECO:0000313" key="5">
    <source>
        <dbReference type="Proteomes" id="UP000031971"/>
    </source>
</evidence>
<dbReference type="EMBL" id="JXSL01000030">
    <property type="protein sequence ID" value="KIL97228.1"/>
    <property type="molecule type" value="Genomic_DNA"/>
</dbReference>
<name>A0A0C2YQ32_PARME</name>
<keyword evidence="5" id="KW-1185">Reference proteome</keyword>
<gene>
    <name evidence="4" type="ORF">CCC_00289</name>
</gene>
<dbReference type="InterPro" id="IPR057666">
    <property type="entry name" value="DrpA_SLOG"/>
</dbReference>
<dbReference type="RefSeq" id="WP_009871081.1">
    <property type="nucleotide sequence ID" value="NZ_JXSL01000030.1"/>
</dbReference>
<evidence type="ECO:0000313" key="4">
    <source>
        <dbReference type="EMBL" id="KIL97228.1"/>
    </source>
</evidence>
<comment type="caution">
    <text evidence="4">The sequence shown here is derived from an EMBL/GenBank/DDBJ whole genome shotgun (WGS) entry which is preliminary data.</text>
</comment>
<dbReference type="Pfam" id="PF02481">
    <property type="entry name" value="DNA_processg_A"/>
    <property type="match status" value="1"/>
</dbReference>
<protein>
    <submittedName>
        <fullName evidence="4">Rossmann fold nucleotide-binding protein Smf possibly involved in DNA uptake</fullName>
    </submittedName>
</protein>
<feature type="domain" description="DprA winged helix" evidence="3">
    <location>
        <begin position="319"/>
        <end position="376"/>
    </location>
</feature>
<reference evidence="4 5" key="1">
    <citation type="submission" date="2015-01" db="EMBL/GenBank/DDBJ databases">
        <title>Genome Sequence of Magnetospirillum magnetotacticum Strain MS-1.</title>
        <authorList>
            <person name="Marinov G.K."/>
            <person name="Smalley M.D."/>
            <person name="DeSalvo G."/>
        </authorList>
    </citation>
    <scope>NUCLEOTIDE SEQUENCE [LARGE SCALE GENOMIC DNA]</scope>
    <source>
        <strain evidence="4 5">MS-1</strain>
    </source>
</reference>
<dbReference type="Pfam" id="PF21102">
    <property type="entry name" value="DprA_N"/>
    <property type="match status" value="1"/>
</dbReference>
<dbReference type="NCBIfam" id="TIGR00732">
    <property type="entry name" value="dprA"/>
    <property type="match status" value="1"/>
</dbReference>
<organism evidence="4 5">
    <name type="scientific">Paramagnetospirillum magnetotacticum MS-1</name>
    <dbReference type="NCBI Taxonomy" id="272627"/>
    <lineage>
        <taxon>Bacteria</taxon>
        <taxon>Pseudomonadati</taxon>
        <taxon>Pseudomonadota</taxon>
        <taxon>Alphaproteobacteria</taxon>
        <taxon>Rhodospirillales</taxon>
        <taxon>Magnetospirillaceae</taxon>
        <taxon>Paramagnetospirillum</taxon>
    </lineage>
</organism>
<proteinExistence type="inferred from homology"/>
<dbReference type="OrthoDB" id="9785707at2"/>
<dbReference type="GO" id="GO:0009294">
    <property type="term" value="P:DNA-mediated transformation"/>
    <property type="evidence" value="ECO:0007669"/>
    <property type="project" value="InterPro"/>
</dbReference>
<dbReference type="PANTHER" id="PTHR43022">
    <property type="entry name" value="PROTEIN SMF"/>
    <property type="match status" value="1"/>
</dbReference>
<dbReference type="InterPro" id="IPR036388">
    <property type="entry name" value="WH-like_DNA-bd_sf"/>
</dbReference>
<dbReference type="Pfam" id="PF17782">
    <property type="entry name" value="WHD_DprA"/>
    <property type="match status" value="1"/>
</dbReference>
<dbReference type="STRING" id="272627.CCC_00289"/>
<comment type="similarity">
    <text evidence="1">Belongs to the DprA/Smf family.</text>
</comment>
<dbReference type="SUPFAM" id="SSF102405">
    <property type="entry name" value="MCP/YpsA-like"/>
    <property type="match status" value="1"/>
</dbReference>
<dbReference type="InterPro" id="IPR041614">
    <property type="entry name" value="DprA_WH"/>
</dbReference>
<evidence type="ECO:0000256" key="1">
    <source>
        <dbReference type="ARBA" id="ARBA00006525"/>
    </source>
</evidence>
<dbReference type="Proteomes" id="UP000031971">
    <property type="component" value="Unassembled WGS sequence"/>
</dbReference>
<evidence type="ECO:0000259" key="2">
    <source>
        <dbReference type="Pfam" id="PF02481"/>
    </source>
</evidence>
<accession>A0A0C2YQ32</accession>
<feature type="domain" description="Smf/DprA SLOG" evidence="2">
    <location>
        <begin position="92"/>
        <end position="295"/>
    </location>
</feature>
<dbReference type="Gene3D" id="1.10.10.10">
    <property type="entry name" value="Winged helix-like DNA-binding domain superfamily/Winged helix DNA-binding domain"/>
    <property type="match status" value="1"/>
</dbReference>
<dbReference type="AlphaFoldDB" id="A0A0C2YQ32"/>